<dbReference type="SUPFAM" id="SSF100950">
    <property type="entry name" value="NagB/RpiA/CoA transferase-like"/>
    <property type="match status" value="1"/>
</dbReference>
<evidence type="ECO:0000256" key="1">
    <source>
        <dbReference type="ARBA" id="ARBA00007047"/>
    </source>
</evidence>
<keyword evidence="2 3" id="KW-0808">Transferase</keyword>
<evidence type="ECO:0000313" key="3">
    <source>
        <dbReference type="EMBL" id="TQM76744.1"/>
    </source>
</evidence>
<protein>
    <submittedName>
        <fullName evidence="3">3-oxoacid CoA-transferase subunit B</fullName>
    </submittedName>
</protein>
<sequence>MTSTAPAATRPGTAARTGWTREQIAARAAADIPDGWYVNLGLGMPQLVADFLDPAREIFLHSENGILGMGGAPPEDEIDVDVTDAGKRPVTIVPGGATFDSSDSFGMIRGGHLDLAVLGALQVSAHGDLANWTAPGRTPGVGGAMDLVLGAKRVWVLMNHCDRRGKPKLVPACTLPLTGPRVVRRVITDLGVFEPGDGVFTVLELAPGVAPETVVRATGAPVRFAPGVGE</sequence>
<dbReference type="InterPro" id="IPR012791">
    <property type="entry name" value="3-oxoacid_CoA-transf_B"/>
</dbReference>
<dbReference type="EMBL" id="VFPQ01000001">
    <property type="protein sequence ID" value="TQM76744.1"/>
    <property type="molecule type" value="Genomic_DNA"/>
</dbReference>
<keyword evidence="4" id="KW-1185">Reference proteome</keyword>
<dbReference type="Proteomes" id="UP000319213">
    <property type="component" value="Unassembled WGS sequence"/>
</dbReference>
<organism evidence="3 4">
    <name type="scientific">Thermopolyspora flexuosa</name>
    <dbReference type="NCBI Taxonomy" id="103836"/>
    <lineage>
        <taxon>Bacteria</taxon>
        <taxon>Bacillati</taxon>
        <taxon>Actinomycetota</taxon>
        <taxon>Actinomycetes</taxon>
        <taxon>Streptosporangiales</taxon>
        <taxon>Streptosporangiaceae</taxon>
        <taxon>Thermopolyspora</taxon>
    </lineage>
</organism>
<dbReference type="Gene3D" id="3.40.1080.10">
    <property type="entry name" value="Glutaconate Coenzyme A-transferase"/>
    <property type="match status" value="1"/>
</dbReference>
<dbReference type="NCBIfam" id="TIGR02428">
    <property type="entry name" value="pcaJ_scoB_fam"/>
    <property type="match status" value="1"/>
</dbReference>
<name>A0A543J1P3_9ACTN</name>
<dbReference type="OrthoDB" id="3369756at2"/>
<evidence type="ECO:0000313" key="4">
    <source>
        <dbReference type="Proteomes" id="UP000319213"/>
    </source>
</evidence>
<dbReference type="PANTHER" id="PTHR13707">
    <property type="entry name" value="KETOACID-COENZYME A TRANSFERASE"/>
    <property type="match status" value="1"/>
</dbReference>
<dbReference type="InterPro" id="IPR037171">
    <property type="entry name" value="NagB/RpiA_transferase-like"/>
</dbReference>
<dbReference type="PANTHER" id="PTHR13707:SF57">
    <property type="entry name" value="SUCCINYL-COA:3-KETOACID COENZYME A TRANSFERASE SUBUNIT B-RELATED"/>
    <property type="match status" value="1"/>
</dbReference>
<dbReference type="RefSeq" id="WP_142260578.1">
    <property type="nucleotide sequence ID" value="NZ_BMPV01000005.1"/>
</dbReference>
<dbReference type="Pfam" id="PF01144">
    <property type="entry name" value="CoA_trans"/>
    <property type="match status" value="1"/>
</dbReference>
<dbReference type="AlphaFoldDB" id="A0A543J1P3"/>
<accession>A0A543J1P3</accession>
<dbReference type="PROSITE" id="PS01274">
    <property type="entry name" value="COA_TRANSF_2"/>
    <property type="match status" value="1"/>
</dbReference>
<reference evidence="3 4" key="1">
    <citation type="submission" date="2019-06" db="EMBL/GenBank/DDBJ databases">
        <title>Sequencing the genomes of 1000 actinobacteria strains.</title>
        <authorList>
            <person name="Klenk H.-P."/>
        </authorList>
    </citation>
    <scope>NUCLEOTIDE SEQUENCE [LARGE SCALE GENOMIC DNA]</scope>
    <source>
        <strain evidence="3 4">DSM 43186</strain>
    </source>
</reference>
<evidence type="ECO:0000256" key="2">
    <source>
        <dbReference type="ARBA" id="ARBA00022679"/>
    </source>
</evidence>
<dbReference type="InterPro" id="IPR004165">
    <property type="entry name" value="CoA_trans_fam_I"/>
</dbReference>
<dbReference type="InterPro" id="IPR004164">
    <property type="entry name" value="CoA_transf_AS"/>
</dbReference>
<comment type="caution">
    <text evidence="3">The sequence shown here is derived from an EMBL/GenBank/DDBJ whole genome shotgun (WGS) entry which is preliminary data.</text>
</comment>
<dbReference type="GO" id="GO:0008410">
    <property type="term" value="F:CoA-transferase activity"/>
    <property type="evidence" value="ECO:0007669"/>
    <property type="project" value="InterPro"/>
</dbReference>
<dbReference type="SMART" id="SM00882">
    <property type="entry name" value="CoA_trans"/>
    <property type="match status" value="1"/>
</dbReference>
<comment type="similarity">
    <text evidence="1">Belongs to the 3-oxoacid CoA-transferase subunit B family.</text>
</comment>
<proteinExistence type="inferred from homology"/>
<gene>
    <name evidence="3" type="ORF">FHX40_3490</name>
</gene>